<evidence type="ECO:0000256" key="2">
    <source>
        <dbReference type="ARBA" id="ARBA00022527"/>
    </source>
</evidence>
<evidence type="ECO:0000256" key="1">
    <source>
        <dbReference type="ARBA" id="ARBA00005354"/>
    </source>
</evidence>
<evidence type="ECO:0000256" key="5">
    <source>
        <dbReference type="ARBA" id="ARBA00022777"/>
    </source>
</evidence>
<keyword evidence="3" id="KW-0808">Transferase</keyword>
<organism evidence="8 9">
    <name type="scientific">Gossypium darwinii</name>
    <name type="common">Darwin's cotton</name>
    <name type="synonym">Gossypium barbadense var. darwinii</name>
    <dbReference type="NCBI Taxonomy" id="34276"/>
    <lineage>
        <taxon>Eukaryota</taxon>
        <taxon>Viridiplantae</taxon>
        <taxon>Streptophyta</taxon>
        <taxon>Embryophyta</taxon>
        <taxon>Tracheophyta</taxon>
        <taxon>Spermatophyta</taxon>
        <taxon>Magnoliopsida</taxon>
        <taxon>eudicotyledons</taxon>
        <taxon>Gunneridae</taxon>
        <taxon>Pentapetalae</taxon>
        <taxon>rosids</taxon>
        <taxon>malvids</taxon>
        <taxon>Malvales</taxon>
        <taxon>Malvaceae</taxon>
        <taxon>Malvoideae</taxon>
        <taxon>Gossypium</taxon>
    </lineage>
</organism>
<dbReference type="Proteomes" id="UP000323506">
    <property type="component" value="Chromosome A02"/>
</dbReference>
<evidence type="ECO:0000259" key="7">
    <source>
        <dbReference type="Pfam" id="PF00069"/>
    </source>
</evidence>
<dbReference type="AlphaFoldDB" id="A0A5D2HFJ4"/>
<evidence type="ECO:0000313" key="9">
    <source>
        <dbReference type="Proteomes" id="UP000323506"/>
    </source>
</evidence>
<keyword evidence="2" id="KW-0723">Serine/threonine-protein kinase</keyword>
<evidence type="ECO:0000313" key="8">
    <source>
        <dbReference type="EMBL" id="TYH28286.1"/>
    </source>
</evidence>
<comment type="similarity">
    <text evidence="1">Belongs to the protein kinase superfamily. CAMK Ser/Thr protein kinase family. CaMK subfamily.</text>
</comment>
<proteinExistence type="inferred from homology"/>
<gene>
    <name evidence="8" type="ORF">ES288_A02G132200v1</name>
</gene>
<keyword evidence="4" id="KW-0547">Nucleotide-binding</keyword>
<dbReference type="InterPro" id="IPR000719">
    <property type="entry name" value="Prot_kinase_dom"/>
</dbReference>
<dbReference type="Gene3D" id="1.10.510.10">
    <property type="entry name" value="Transferase(Phosphotransferase) domain 1"/>
    <property type="match status" value="1"/>
</dbReference>
<accession>A0A5D2HFJ4</accession>
<keyword evidence="9" id="KW-1185">Reference proteome</keyword>
<dbReference type="InterPro" id="IPR050205">
    <property type="entry name" value="CDPK_Ser/Thr_kinases"/>
</dbReference>
<dbReference type="InterPro" id="IPR011009">
    <property type="entry name" value="Kinase-like_dom_sf"/>
</dbReference>
<dbReference type="GO" id="GO:0005524">
    <property type="term" value="F:ATP binding"/>
    <property type="evidence" value="ECO:0007669"/>
    <property type="project" value="UniProtKB-KW"/>
</dbReference>
<feature type="domain" description="Protein kinase" evidence="7">
    <location>
        <begin position="9"/>
        <end position="57"/>
    </location>
</feature>
<name>A0A5D2HFJ4_GOSDA</name>
<evidence type="ECO:0000256" key="6">
    <source>
        <dbReference type="ARBA" id="ARBA00022840"/>
    </source>
</evidence>
<sequence>MLLIQRVTQAIIRSAIDFERDPWPKVSDNAKDLVKKMLNPDPKQHLTVQEVLEHPWLQNAKKTPNILLGKTVKARLKQFSIMNKLKKRALRVKRPDLLVGLQQILHTGGILG</sequence>
<protein>
    <recommendedName>
        <fullName evidence="7">Protein kinase domain-containing protein</fullName>
    </recommendedName>
</protein>
<evidence type="ECO:0000256" key="3">
    <source>
        <dbReference type="ARBA" id="ARBA00022679"/>
    </source>
</evidence>
<dbReference type="EMBL" id="CM017689">
    <property type="protein sequence ID" value="TYH28286.1"/>
    <property type="molecule type" value="Genomic_DNA"/>
</dbReference>
<dbReference type="SUPFAM" id="SSF56112">
    <property type="entry name" value="Protein kinase-like (PK-like)"/>
    <property type="match status" value="1"/>
</dbReference>
<dbReference type="GO" id="GO:0004674">
    <property type="term" value="F:protein serine/threonine kinase activity"/>
    <property type="evidence" value="ECO:0007669"/>
    <property type="project" value="UniProtKB-KW"/>
</dbReference>
<dbReference type="PANTHER" id="PTHR24349">
    <property type="entry name" value="SERINE/THREONINE-PROTEIN KINASE"/>
    <property type="match status" value="1"/>
</dbReference>
<dbReference type="Pfam" id="PF00069">
    <property type="entry name" value="Pkinase"/>
    <property type="match status" value="1"/>
</dbReference>
<keyword evidence="5" id="KW-0418">Kinase</keyword>
<evidence type="ECO:0000256" key="4">
    <source>
        <dbReference type="ARBA" id="ARBA00022741"/>
    </source>
</evidence>
<reference evidence="8 9" key="1">
    <citation type="submission" date="2019-06" db="EMBL/GenBank/DDBJ databases">
        <title>WGS assembly of Gossypium darwinii.</title>
        <authorList>
            <person name="Chen Z.J."/>
            <person name="Sreedasyam A."/>
            <person name="Ando A."/>
            <person name="Song Q."/>
            <person name="De L."/>
            <person name="Hulse-Kemp A."/>
            <person name="Ding M."/>
            <person name="Ye W."/>
            <person name="Kirkbride R."/>
            <person name="Jenkins J."/>
            <person name="Plott C."/>
            <person name="Lovell J."/>
            <person name="Lin Y.-M."/>
            <person name="Vaughn R."/>
            <person name="Liu B."/>
            <person name="Li W."/>
            <person name="Simpson S."/>
            <person name="Scheffler B."/>
            <person name="Saski C."/>
            <person name="Grover C."/>
            <person name="Hu G."/>
            <person name="Conover J."/>
            <person name="Carlson J."/>
            <person name="Shu S."/>
            <person name="Boston L."/>
            <person name="Williams M."/>
            <person name="Peterson D."/>
            <person name="Mcgee K."/>
            <person name="Jones D."/>
            <person name="Wendel J."/>
            <person name="Stelly D."/>
            <person name="Grimwood J."/>
            <person name="Schmutz J."/>
        </authorList>
    </citation>
    <scope>NUCLEOTIDE SEQUENCE [LARGE SCALE GENOMIC DNA]</scope>
    <source>
        <strain evidence="8">1808015.09</strain>
    </source>
</reference>
<keyword evidence="6" id="KW-0067">ATP-binding</keyword>